<accession>A0A7S1AYE2</accession>
<protein>
    <submittedName>
        <fullName evidence="1">Uncharacterized protein</fullName>
    </submittedName>
</protein>
<name>A0A7S1AYE2_NOCSC</name>
<gene>
    <name evidence="1" type="ORF">NSCI0253_LOCUS42671</name>
</gene>
<dbReference type="AlphaFoldDB" id="A0A7S1AYE2"/>
<reference evidence="1" key="1">
    <citation type="submission" date="2021-01" db="EMBL/GenBank/DDBJ databases">
        <authorList>
            <person name="Corre E."/>
            <person name="Pelletier E."/>
            <person name="Niang G."/>
            <person name="Scheremetjew M."/>
            <person name="Finn R."/>
            <person name="Kale V."/>
            <person name="Holt S."/>
            <person name="Cochrane G."/>
            <person name="Meng A."/>
            <person name="Brown T."/>
            <person name="Cohen L."/>
        </authorList>
    </citation>
    <scope>NUCLEOTIDE SEQUENCE</scope>
</reference>
<evidence type="ECO:0000313" key="1">
    <source>
        <dbReference type="EMBL" id="CAD8868315.1"/>
    </source>
</evidence>
<organism evidence="1">
    <name type="scientific">Noctiluca scintillans</name>
    <name type="common">Sea sparkle</name>
    <name type="synonym">Red tide dinoflagellate</name>
    <dbReference type="NCBI Taxonomy" id="2966"/>
    <lineage>
        <taxon>Eukaryota</taxon>
        <taxon>Sar</taxon>
        <taxon>Alveolata</taxon>
        <taxon>Dinophyceae</taxon>
        <taxon>Noctilucales</taxon>
        <taxon>Noctilucaceae</taxon>
        <taxon>Noctiluca</taxon>
    </lineage>
</organism>
<sequence length="106" mass="12046">MDGEVCLKHRWNTECLDGSFDETSLVQQPTAPAVYEASGGAGTSNIGTREILQRERLFPITWHRSLLHVLLPVDDCPTETQFETKRLVPRVLAALTCRQGRRYSFR</sequence>
<dbReference type="EMBL" id="HBFQ01060280">
    <property type="protein sequence ID" value="CAD8868315.1"/>
    <property type="molecule type" value="Transcribed_RNA"/>
</dbReference>
<proteinExistence type="predicted"/>